<dbReference type="GO" id="GO:0016818">
    <property type="term" value="F:hydrolase activity, acting on acid anhydrides, in phosphorus-containing anhydrides"/>
    <property type="evidence" value="ECO:0007669"/>
    <property type="project" value="InterPro"/>
</dbReference>
<gene>
    <name evidence="8" type="ORF">CLODIP_2_CD02235</name>
</gene>
<evidence type="ECO:0000313" key="9">
    <source>
        <dbReference type="Proteomes" id="UP000494165"/>
    </source>
</evidence>
<name>A0A8S1C6G1_9INSE</name>
<feature type="region of interest" description="Disordered" evidence="4">
    <location>
        <begin position="197"/>
        <end position="254"/>
    </location>
</feature>
<keyword evidence="2" id="KW-0378">Hydrolase</keyword>
<dbReference type="Pfam" id="PF06733">
    <property type="entry name" value="DEAD_2"/>
    <property type="match status" value="1"/>
</dbReference>
<dbReference type="GO" id="GO:0005524">
    <property type="term" value="F:ATP binding"/>
    <property type="evidence" value="ECO:0007669"/>
    <property type="project" value="UniProtKB-KW"/>
</dbReference>
<dbReference type="InterPro" id="IPR006554">
    <property type="entry name" value="Helicase-like_DEXD_c2"/>
</dbReference>
<dbReference type="Gene3D" id="3.40.50.300">
    <property type="entry name" value="P-loop containing nucleotide triphosphate hydrolases"/>
    <property type="match status" value="3"/>
</dbReference>
<dbReference type="SUPFAM" id="SSF52540">
    <property type="entry name" value="P-loop containing nucleoside triphosphate hydrolases"/>
    <property type="match status" value="1"/>
</dbReference>
<dbReference type="Proteomes" id="UP000494165">
    <property type="component" value="Unassembled WGS sequence"/>
</dbReference>
<feature type="region of interest" description="Disordered" evidence="4">
    <location>
        <begin position="156"/>
        <end position="182"/>
    </location>
</feature>
<dbReference type="GO" id="GO:0006289">
    <property type="term" value="P:nucleotide-excision repair"/>
    <property type="evidence" value="ECO:0007669"/>
    <property type="project" value="TreeGrafter"/>
</dbReference>
<keyword evidence="5" id="KW-0812">Transmembrane</keyword>
<evidence type="ECO:0000256" key="2">
    <source>
        <dbReference type="ARBA" id="ARBA00022801"/>
    </source>
</evidence>
<protein>
    <recommendedName>
        <fullName evidence="7">Helicase ATP-binding domain-containing protein</fullName>
    </recommendedName>
</protein>
<evidence type="ECO:0000256" key="5">
    <source>
        <dbReference type="SAM" id="Phobius"/>
    </source>
</evidence>
<proteinExistence type="predicted"/>
<feature type="signal peptide" evidence="6">
    <location>
        <begin position="1"/>
        <end position="17"/>
    </location>
</feature>
<dbReference type="GO" id="GO:0003677">
    <property type="term" value="F:DNA binding"/>
    <property type="evidence" value="ECO:0007669"/>
    <property type="project" value="InterPro"/>
</dbReference>
<organism evidence="8 9">
    <name type="scientific">Cloeon dipterum</name>
    <dbReference type="NCBI Taxonomy" id="197152"/>
    <lineage>
        <taxon>Eukaryota</taxon>
        <taxon>Metazoa</taxon>
        <taxon>Ecdysozoa</taxon>
        <taxon>Arthropoda</taxon>
        <taxon>Hexapoda</taxon>
        <taxon>Insecta</taxon>
        <taxon>Pterygota</taxon>
        <taxon>Palaeoptera</taxon>
        <taxon>Ephemeroptera</taxon>
        <taxon>Pisciforma</taxon>
        <taxon>Baetidae</taxon>
        <taxon>Cloeon</taxon>
    </lineage>
</organism>
<dbReference type="InterPro" id="IPR045028">
    <property type="entry name" value="DinG/Rad3-like"/>
</dbReference>
<dbReference type="GO" id="GO:0005634">
    <property type="term" value="C:nucleus"/>
    <property type="evidence" value="ECO:0007669"/>
    <property type="project" value="TreeGrafter"/>
</dbReference>
<keyword evidence="6" id="KW-0732">Signal</keyword>
<feature type="chain" id="PRO_5035712844" description="Helicase ATP-binding domain-containing protein" evidence="6">
    <location>
        <begin position="18"/>
        <end position="755"/>
    </location>
</feature>
<keyword evidence="5" id="KW-0472">Membrane</keyword>
<dbReference type="PANTHER" id="PTHR11472:SF47">
    <property type="entry name" value="FANCONI ANEMIA GROUP J PROTEIN"/>
    <property type="match status" value="1"/>
</dbReference>
<accession>A0A8S1C6G1</accession>
<dbReference type="SMART" id="SM00488">
    <property type="entry name" value="DEXDc2"/>
    <property type="match status" value="1"/>
</dbReference>
<dbReference type="InterPro" id="IPR010614">
    <property type="entry name" value="RAD3-like_helicase_DEAD"/>
</dbReference>
<evidence type="ECO:0000259" key="7">
    <source>
        <dbReference type="PROSITE" id="PS51193"/>
    </source>
</evidence>
<dbReference type="InterPro" id="IPR027417">
    <property type="entry name" value="P-loop_NTPase"/>
</dbReference>
<sequence length="755" mass="84365">MWLVPILAGRVNVLIFSGTIMVDKSPECHKHESECSSSNVFKPRKFTLGGTKVEFPYALKPYPSQLTCMAKAVTGARLGQNCLLESPTGSGKTMAMLCSLLAWQKQFREEAELAARQEMAQKLQELSESNAAKIVNQGGTDIEISKEKEPGFLRKQTFDLSPKGDSHQVQIPENPTRNRMSMLDSWSDDEDVKVATPVTILDSDDSDDYFRSPKKKQLKSSAPVKTPNKSDKREKQSPKKQPQPEQKGGEGTAYKPVKVKVPKIFFATRTHKQITQVVEELSRTPYSNTKMTILNSREHSCLRRLEDPFKSKTEMCKSLLEKNGMEEEENYGRKKKGCHFKNNLVRQPIEHLMDAMDLTEAPWDIEDFVASCKKFSVCPYFATRDLMATADIIFCPYNYIVDPLIRQSMNICLSGNILLFDEAHNIEDAFRESNSFKFTAGILNEAVKNCELGLMISSKKAECDQLKDAFSTFDKWMKDASSKLRLEDSFSRERTCTFSGSRFANEMEVAGFDKKAFDLFVKAAEALFSEEGGGQMSPTKNAEVVEGDESLGTANMRIVDIFKASPQLRTMVDGLKLVMSRIFSENLGNRDDYNVVLFETAFKVYREGPSEGGWQGKGSVDASVELGLNLWCMNPAIGFADLQDARSVIVTSGTLSPMTSFQSELGAKFPHSLSTDHVISPSQVWVGSVSRGPRGKSVNGVYRNAVTIDYQDEIGLSILSICSIVPFGVLCFFPSYAALENVMKRWQMSGAWHTN</sequence>
<evidence type="ECO:0000256" key="1">
    <source>
        <dbReference type="ARBA" id="ARBA00022741"/>
    </source>
</evidence>
<comment type="caution">
    <text evidence="8">The sequence shown here is derived from an EMBL/GenBank/DDBJ whole genome shotgun (WGS) entry which is preliminary data.</text>
</comment>
<feature type="transmembrane region" description="Helical" evidence="5">
    <location>
        <begin position="714"/>
        <end position="739"/>
    </location>
</feature>
<feature type="compositionally biased region" description="Polar residues" evidence="4">
    <location>
        <begin position="167"/>
        <end position="179"/>
    </location>
</feature>
<reference evidence="8 9" key="1">
    <citation type="submission" date="2020-04" db="EMBL/GenBank/DDBJ databases">
        <authorList>
            <person name="Alioto T."/>
            <person name="Alioto T."/>
            <person name="Gomez Garrido J."/>
        </authorList>
    </citation>
    <scope>NUCLEOTIDE SEQUENCE [LARGE SCALE GENOMIC DNA]</scope>
</reference>
<evidence type="ECO:0000256" key="4">
    <source>
        <dbReference type="SAM" id="MobiDB-lite"/>
    </source>
</evidence>
<dbReference type="EMBL" id="CADEPI010000012">
    <property type="protein sequence ID" value="CAB3363444.1"/>
    <property type="molecule type" value="Genomic_DNA"/>
</dbReference>
<dbReference type="PANTHER" id="PTHR11472">
    <property type="entry name" value="DNA REPAIR DEAD HELICASE RAD3/XP-D SUBFAMILY MEMBER"/>
    <property type="match status" value="1"/>
</dbReference>
<keyword evidence="9" id="KW-1185">Reference proteome</keyword>
<dbReference type="GO" id="GO:0003678">
    <property type="term" value="F:DNA helicase activity"/>
    <property type="evidence" value="ECO:0007669"/>
    <property type="project" value="InterPro"/>
</dbReference>
<dbReference type="InterPro" id="IPR014013">
    <property type="entry name" value="Helic_SF1/SF2_ATP-bd_DinG/Rad3"/>
</dbReference>
<feature type="domain" description="Helicase ATP-binding" evidence="7">
    <location>
        <begin position="51"/>
        <end position="470"/>
    </location>
</feature>
<evidence type="ECO:0000313" key="8">
    <source>
        <dbReference type="EMBL" id="CAB3363444.1"/>
    </source>
</evidence>
<dbReference type="GO" id="GO:1990918">
    <property type="term" value="P:double-strand break repair involved in meiotic recombination"/>
    <property type="evidence" value="ECO:0007669"/>
    <property type="project" value="TreeGrafter"/>
</dbReference>
<keyword evidence="1" id="KW-0547">Nucleotide-binding</keyword>
<dbReference type="PROSITE" id="PS51193">
    <property type="entry name" value="HELICASE_ATP_BIND_2"/>
    <property type="match status" value="1"/>
</dbReference>
<keyword evidence="3" id="KW-0067">ATP-binding</keyword>
<feature type="compositionally biased region" description="Basic and acidic residues" evidence="4">
    <location>
        <begin position="228"/>
        <end position="237"/>
    </location>
</feature>
<evidence type="ECO:0000256" key="6">
    <source>
        <dbReference type="SAM" id="SignalP"/>
    </source>
</evidence>
<dbReference type="AlphaFoldDB" id="A0A8S1C6G1"/>
<keyword evidence="5" id="KW-1133">Transmembrane helix</keyword>
<evidence type="ECO:0000256" key="3">
    <source>
        <dbReference type="ARBA" id="ARBA00022840"/>
    </source>
</evidence>
<dbReference type="OrthoDB" id="19182at2759"/>